<evidence type="ECO:0000256" key="12">
    <source>
        <dbReference type="ARBA" id="ARBA00023180"/>
    </source>
</evidence>
<keyword evidence="11" id="KW-0675">Receptor</keyword>
<feature type="compositionally biased region" description="Basic and acidic residues" evidence="18">
    <location>
        <begin position="671"/>
        <end position="697"/>
    </location>
</feature>
<evidence type="ECO:0000256" key="6">
    <source>
        <dbReference type="ARBA" id="ARBA00022692"/>
    </source>
</evidence>
<feature type="coiled-coil region" evidence="17">
    <location>
        <begin position="829"/>
        <end position="860"/>
    </location>
</feature>
<dbReference type="EMBL" id="UXUI01007843">
    <property type="protein sequence ID" value="VDD89637.1"/>
    <property type="molecule type" value="Genomic_DNA"/>
</dbReference>
<dbReference type="OrthoDB" id="1890790at2759"/>
<evidence type="ECO:0000256" key="18">
    <source>
        <dbReference type="SAM" id="MobiDB-lite"/>
    </source>
</evidence>
<dbReference type="GO" id="GO:0004383">
    <property type="term" value="F:guanylate cyclase activity"/>
    <property type="evidence" value="ECO:0007669"/>
    <property type="project" value="UniProtKB-EC"/>
</dbReference>
<evidence type="ECO:0000256" key="5">
    <source>
        <dbReference type="ARBA" id="ARBA00022475"/>
    </source>
</evidence>
<name>A0A0N4V3N9_ENTVE</name>
<feature type="domain" description="Protein kinase" evidence="20">
    <location>
        <begin position="494"/>
        <end position="819"/>
    </location>
</feature>
<dbReference type="InterPro" id="IPR000719">
    <property type="entry name" value="Prot_kinase_dom"/>
</dbReference>
<dbReference type="AlphaFoldDB" id="A0A0N4V3N9"/>
<evidence type="ECO:0000256" key="4">
    <source>
        <dbReference type="ARBA" id="ARBA00012202"/>
    </source>
</evidence>
<dbReference type="FunFam" id="3.30.70.1230:FF:000050">
    <property type="entry name" value="Guanylate cyclase"/>
    <property type="match status" value="1"/>
</dbReference>
<dbReference type="WBParaSite" id="EVEC_0000468001-mRNA-1">
    <property type="protein sequence ID" value="EVEC_0000468001-mRNA-1"/>
    <property type="gene ID" value="EVEC_0000468001"/>
</dbReference>
<keyword evidence="8" id="KW-0547">Nucleotide-binding</keyword>
<dbReference type="GO" id="GO:0004672">
    <property type="term" value="F:protein kinase activity"/>
    <property type="evidence" value="ECO:0007669"/>
    <property type="project" value="InterPro"/>
</dbReference>
<dbReference type="InterPro" id="IPR011009">
    <property type="entry name" value="Kinase-like_dom_sf"/>
</dbReference>
<dbReference type="SMART" id="SM00044">
    <property type="entry name" value="CYCc"/>
    <property type="match status" value="1"/>
</dbReference>
<dbReference type="PROSITE" id="PS00452">
    <property type="entry name" value="GUANYLATE_CYCLASE_1"/>
    <property type="match status" value="1"/>
</dbReference>
<evidence type="ECO:0000313" key="23">
    <source>
        <dbReference type="Proteomes" id="UP000274131"/>
    </source>
</evidence>
<dbReference type="SUPFAM" id="SSF55073">
    <property type="entry name" value="Nucleotide cyclase"/>
    <property type="match status" value="1"/>
</dbReference>
<protein>
    <recommendedName>
        <fullName evidence="4 16">Guanylate cyclase</fullName>
        <ecNumber evidence="4 16">4.6.1.2</ecNumber>
    </recommendedName>
</protein>
<evidence type="ECO:0000313" key="22">
    <source>
        <dbReference type="EMBL" id="VDD89637.1"/>
    </source>
</evidence>
<dbReference type="InterPro" id="IPR001054">
    <property type="entry name" value="A/G_cyclase"/>
</dbReference>
<keyword evidence="23" id="KW-1185">Reference proteome</keyword>
<dbReference type="InterPro" id="IPR018297">
    <property type="entry name" value="A/G_cyclase_CS"/>
</dbReference>
<evidence type="ECO:0000256" key="17">
    <source>
        <dbReference type="SAM" id="Coils"/>
    </source>
</evidence>
<keyword evidence="7 19" id="KW-0732">Signal</keyword>
<feature type="chain" id="PRO_5043122640" description="Guanylate cyclase" evidence="19">
    <location>
        <begin position="20"/>
        <end position="1068"/>
    </location>
</feature>
<evidence type="ECO:0000256" key="10">
    <source>
        <dbReference type="ARBA" id="ARBA00023136"/>
    </source>
</evidence>
<feature type="signal peptide" evidence="19">
    <location>
        <begin position="1"/>
        <end position="19"/>
    </location>
</feature>
<evidence type="ECO:0000256" key="14">
    <source>
        <dbReference type="ARBA" id="ARBA00023293"/>
    </source>
</evidence>
<keyword evidence="17" id="KW-0175">Coiled coil</keyword>
<dbReference type="GO" id="GO:0005886">
    <property type="term" value="C:plasma membrane"/>
    <property type="evidence" value="ECO:0007669"/>
    <property type="project" value="UniProtKB-SubCell"/>
</dbReference>
<dbReference type="PROSITE" id="PS50125">
    <property type="entry name" value="GUANYLATE_CYCLASE_2"/>
    <property type="match status" value="1"/>
</dbReference>
<keyword evidence="6" id="KW-0812">Transmembrane</keyword>
<dbReference type="GO" id="GO:0007168">
    <property type="term" value="P:receptor guanylyl cyclase signaling pathway"/>
    <property type="evidence" value="ECO:0007669"/>
    <property type="project" value="TreeGrafter"/>
</dbReference>
<evidence type="ECO:0000256" key="13">
    <source>
        <dbReference type="ARBA" id="ARBA00023239"/>
    </source>
</evidence>
<dbReference type="PANTHER" id="PTHR11920">
    <property type="entry name" value="GUANYLYL CYCLASE"/>
    <property type="match status" value="1"/>
</dbReference>
<reference evidence="24" key="1">
    <citation type="submission" date="2016-04" db="UniProtKB">
        <authorList>
            <consortium name="WormBaseParasite"/>
        </authorList>
    </citation>
    <scope>IDENTIFICATION</scope>
</reference>
<evidence type="ECO:0000256" key="1">
    <source>
        <dbReference type="ARBA" id="ARBA00001436"/>
    </source>
</evidence>
<sequence>MKTIILLFLVVLVVYTKNAIIQIGHLLPSRPDISHEKDALTMSARDLDRRGLLPPNVKLQVDTMQSCKDFVGVENAAYLHYKKNATVYFGPGCNDEILVIGKLAARWNVPIIAHMSGEDALADRSIYKTMSSVALTSATEMARAILTLLDLYNWKQIGIVKSTKGFEQSSLYALKNWLSQVKRIKIAIEEEVNPYDSVDAIMSSGVLTRLAKNARIILCEMGLDVHAAINFMIAAARADMKNEEYVYILPWLSHQTDYFPWEANNVDKNEVKKAFSGIVLITAHGYDKRFVAEFQRRFTQETGFATSHYSALVYMSLYDALYLYGLALHDVYEETKAEDAYKDGEKIWKKMADRQYEGMTGQVVINSKALRVPSYATYYVTNGSMRIVVELNAELGANCAGKELGCTSEYVAREIEENYWHAEGGKLPLDEPECGFDGSRCDYTSYFIAGSALLLLLVTVPIAHLVRIKINERRLYDMTWRIPRDEVRLITPGSKSGSLYPHGGSSFVGSETSHVQTTIFGVQQAVCNGVRLAARIFVQNRNIAFVKSELKLLKEMKFLENDNLNKFFGISFNQQNEFIVLWVFCQRGSLEDILFNDELKLGHNFQVSFAKDVVKGLSYLHASPVEAHGYLCLQNCLVDSNWSIRLSDYCTKACLYFNEKLRHNEIRRKDDENATKDKEECNGVNKTEAKKEPDVKAAEQNNKTHLKEQIQMAPEVIREILTTKFLPPATQAADIYSLGMVLYQILYRVEPFHERNLSKEKILEKISLANDDEAMLRPTFPAEGDYNMQLISGIEACWLEVPEMRPNIKKIKTIVHGNLRTTGASGSLMDQMMKMMEEYTQNLETQVRERTQLLEEAQLQTDRLLHNMLPKSVVEDLKLGKPIHPQLYTCATVLFSDIKDFTKISDSSTPFQIVTFLNELFTGFDAIIEKHDAYKVETIGDAYMIASGVPQENGNAHIEQIAEISLKMRKFVSGFKLEHRPEQPMAVRIGFHTGSVAAGVIGLAAPRYCLFGDTVNTASRMESTGVPNKIHISENSSSLLKCFYPQFILVERGTIPVKVSWLFYLLRL</sequence>
<dbReference type="PROSITE" id="PS50011">
    <property type="entry name" value="PROTEIN_KINASE_DOM"/>
    <property type="match status" value="1"/>
</dbReference>
<feature type="domain" description="Guanylate cyclase" evidence="21">
    <location>
        <begin position="892"/>
        <end position="1022"/>
    </location>
</feature>
<dbReference type="CDD" id="cd06352">
    <property type="entry name" value="PBP1_NPR_GC-like"/>
    <property type="match status" value="1"/>
</dbReference>
<dbReference type="InterPro" id="IPR050401">
    <property type="entry name" value="Cyclic_nucleotide_synthase"/>
</dbReference>
<dbReference type="SMART" id="SM00220">
    <property type="entry name" value="S_TKc"/>
    <property type="match status" value="1"/>
</dbReference>
<dbReference type="Gene3D" id="1.10.510.10">
    <property type="entry name" value="Transferase(Phosphotransferase) domain 1"/>
    <property type="match status" value="1"/>
</dbReference>
<dbReference type="PANTHER" id="PTHR11920:SF503">
    <property type="entry name" value="RECEPTOR-TYPE GUANYLATE CYCLASE GCY-9"/>
    <property type="match status" value="1"/>
</dbReference>
<dbReference type="EC" id="4.6.1.2" evidence="4 16"/>
<dbReference type="Pfam" id="PF00211">
    <property type="entry name" value="Guanylate_cyc"/>
    <property type="match status" value="1"/>
</dbReference>
<dbReference type="Pfam" id="PF01094">
    <property type="entry name" value="ANF_receptor"/>
    <property type="match status" value="1"/>
</dbReference>
<keyword evidence="12" id="KW-0325">Glycoprotein</keyword>
<dbReference type="GO" id="GO:0005524">
    <property type="term" value="F:ATP binding"/>
    <property type="evidence" value="ECO:0007669"/>
    <property type="project" value="InterPro"/>
</dbReference>
<evidence type="ECO:0000256" key="19">
    <source>
        <dbReference type="SAM" id="SignalP"/>
    </source>
</evidence>
<dbReference type="Gene3D" id="6.10.250.780">
    <property type="match status" value="1"/>
</dbReference>
<reference evidence="22 23" key="2">
    <citation type="submission" date="2018-10" db="EMBL/GenBank/DDBJ databases">
        <authorList>
            <consortium name="Pathogen Informatics"/>
        </authorList>
    </citation>
    <scope>NUCLEOTIDE SEQUENCE [LARGE SCALE GENOMIC DNA]</scope>
</reference>
<proteinExistence type="inferred from homology"/>
<dbReference type="Gene3D" id="3.30.70.1230">
    <property type="entry name" value="Nucleotide cyclase"/>
    <property type="match status" value="1"/>
</dbReference>
<organism evidence="24">
    <name type="scientific">Enterobius vermicularis</name>
    <name type="common">Human pinworm</name>
    <dbReference type="NCBI Taxonomy" id="51028"/>
    <lineage>
        <taxon>Eukaryota</taxon>
        <taxon>Metazoa</taxon>
        <taxon>Ecdysozoa</taxon>
        <taxon>Nematoda</taxon>
        <taxon>Chromadorea</taxon>
        <taxon>Rhabditida</taxon>
        <taxon>Spirurina</taxon>
        <taxon>Oxyuridomorpha</taxon>
        <taxon>Oxyuroidea</taxon>
        <taxon>Oxyuridae</taxon>
        <taxon>Enterobius</taxon>
    </lineage>
</organism>
<dbReference type="CDD" id="cd07302">
    <property type="entry name" value="CHD"/>
    <property type="match status" value="1"/>
</dbReference>
<dbReference type="InterPro" id="IPR028082">
    <property type="entry name" value="Peripla_BP_I"/>
</dbReference>
<dbReference type="Pfam" id="PF07714">
    <property type="entry name" value="PK_Tyr_Ser-Thr"/>
    <property type="match status" value="1"/>
</dbReference>
<evidence type="ECO:0000256" key="7">
    <source>
        <dbReference type="ARBA" id="ARBA00022729"/>
    </source>
</evidence>
<evidence type="ECO:0000256" key="16">
    <source>
        <dbReference type="RuleBase" id="RU003431"/>
    </source>
</evidence>
<keyword evidence="10" id="KW-0472">Membrane</keyword>
<dbReference type="GO" id="GO:0004016">
    <property type="term" value="F:adenylate cyclase activity"/>
    <property type="evidence" value="ECO:0007669"/>
    <property type="project" value="TreeGrafter"/>
</dbReference>
<dbReference type="GO" id="GO:0035556">
    <property type="term" value="P:intracellular signal transduction"/>
    <property type="evidence" value="ECO:0007669"/>
    <property type="project" value="InterPro"/>
</dbReference>
<keyword evidence="13 15" id="KW-0456">Lyase</keyword>
<keyword evidence="5" id="KW-1003">Cell membrane</keyword>
<comment type="catalytic activity">
    <reaction evidence="1 16">
        <text>GTP = 3',5'-cyclic GMP + diphosphate</text>
        <dbReference type="Rhea" id="RHEA:13665"/>
        <dbReference type="ChEBI" id="CHEBI:33019"/>
        <dbReference type="ChEBI" id="CHEBI:37565"/>
        <dbReference type="ChEBI" id="CHEBI:57746"/>
        <dbReference type="EC" id="4.6.1.2"/>
    </reaction>
</comment>
<evidence type="ECO:0000259" key="21">
    <source>
        <dbReference type="PROSITE" id="PS50125"/>
    </source>
</evidence>
<keyword evidence="9" id="KW-1133">Transmembrane helix</keyword>
<comment type="similarity">
    <text evidence="15">Belongs to the adenylyl cyclase class-4/guanylyl cyclase family.</text>
</comment>
<dbReference type="SUPFAM" id="SSF56112">
    <property type="entry name" value="Protein kinase-like (PK-like)"/>
    <property type="match status" value="1"/>
</dbReference>
<feature type="region of interest" description="Disordered" evidence="18">
    <location>
        <begin position="671"/>
        <end position="702"/>
    </location>
</feature>
<dbReference type="STRING" id="51028.A0A0N4V3N9"/>
<keyword evidence="14 16" id="KW-0141">cGMP biosynthesis</keyword>
<gene>
    <name evidence="22" type="ORF">EVEC_LOCUS4388</name>
</gene>
<evidence type="ECO:0000256" key="15">
    <source>
        <dbReference type="RuleBase" id="RU000405"/>
    </source>
</evidence>
<evidence type="ECO:0000259" key="20">
    <source>
        <dbReference type="PROSITE" id="PS50011"/>
    </source>
</evidence>
<dbReference type="GO" id="GO:0001653">
    <property type="term" value="F:peptide receptor activity"/>
    <property type="evidence" value="ECO:0007669"/>
    <property type="project" value="TreeGrafter"/>
</dbReference>
<evidence type="ECO:0000256" key="3">
    <source>
        <dbReference type="ARBA" id="ARBA00004479"/>
    </source>
</evidence>
<comment type="subcellular location">
    <subcellularLocation>
        <location evidence="2">Cell membrane</location>
    </subcellularLocation>
    <subcellularLocation>
        <location evidence="3">Membrane</location>
        <topology evidence="3">Single-pass type I membrane protein</topology>
    </subcellularLocation>
</comment>
<dbReference type="Proteomes" id="UP000274131">
    <property type="component" value="Unassembled WGS sequence"/>
</dbReference>
<dbReference type="Gene3D" id="3.40.50.2300">
    <property type="match status" value="2"/>
</dbReference>
<evidence type="ECO:0000256" key="2">
    <source>
        <dbReference type="ARBA" id="ARBA00004236"/>
    </source>
</evidence>
<evidence type="ECO:0000256" key="11">
    <source>
        <dbReference type="ARBA" id="ARBA00023170"/>
    </source>
</evidence>
<dbReference type="InterPro" id="IPR029787">
    <property type="entry name" value="Nucleotide_cyclase"/>
</dbReference>
<dbReference type="GO" id="GO:0007606">
    <property type="term" value="P:sensory perception of chemical stimulus"/>
    <property type="evidence" value="ECO:0007669"/>
    <property type="project" value="UniProtKB-ARBA"/>
</dbReference>
<dbReference type="InterPro" id="IPR001245">
    <property type="entry name" value="Ser-Thr/Tyr_kinase_cat_dom"/>
</dbReference>
<evidence type="ECO:0000256" key="9">
    <source>
        <dbReference type="ARBA" id="ARBA00022989"/>
    </source>
</evidence>
<dbReference type="InterPro" id="IPR001828">
    <property type="entry name" value="ANF_lig-bd_rcpt"/>
</dbReference>
<evidence type="ECO:0000256" key="8">
    <source>
        <dbReference type="ARBA" id="ARBA00022741"/>
    </source>
</evidence>
<dbReference type="SUPFAM" id="SSF53822">
    <property type="entry name" value="Periplasmic binding protein-like I"/>
    <property type="match status" value="1"/>
</dbReference>
<accession>A0A0N4V3N9</accession>
<evidence type="ECO:0000313" key="24">
    <source>
        <dbReference type="WBParaSite" id="EVEC_0000468001-mRNA-1"/>
    </source>
</evidence>